<dbReference type="OMA" id="AWTIVNS"/>
<proteinExistence type="inferred from homology"/>
<protein>
    <submittedName>
        <fullName evidence="6">Invertase</fullName>
    </submittedName>
</protein>
<feature type="chain" id="PRO_5015360150" evidence="4">
    <location>
        <begin position="31"/>
        <end position="196"/>
    </location>
</feature>
<dbReference type="InterPro" id="IPR035513">
    <property type="entry name" value="Invertase/methylesterase_inhib"/>
</dbReference>
<dbReference type="OrthoDB" id="1902988at2759"/>
<dbReference type="PANTHER" id="PTHR35357:SF17">
    <property type="entry name" value="PECTINESTERASE INHIBITOR 12"/>
    <property type="match status" value="1"/>
</dbReference>
<dbReference type="Proteomes" id="UP000241394">
    <property type="component" value="Chromosome LG24"/>
</dbReference>
<sequence length="196" mass="21759">MWHSSFFTLSFYCIFFLLIIPRENFSPVTGLSVDLVNTTCKQCADKSNVFNYDFCLTSLQPIPTSHVTNLKGLALIAMELALENVTNTFWSIEKMLTSGQFDPYALGCLKDCFELYGDGVSMLVNSIRAFLHEQYDAANVLLSAVMETASTCEEGFKEKEGEVCPLAKENYNLFQLGDIALCIINLLSLALGPKSS</sequence>
<dbReference type="InterPro" id="IPR034088">
    <property type="entry name" value="Pla_a_1-like"/>
</dbReference>
<dbReference type="Gramene" id="PSR93511">
    <property type="protein sequence ID" value="PSR93511"/>
    <property type="gene ID" value="CEY00_Acc28125"/>
</dbReference>
<dbReference type="Pfam" id="PF04043">
    <property type="entry name" value="PMEI"/>
    <property type="match status" value="1"/>
</dbReference>
<reference evidence="7" key="2">
    <citation type="journal article" date="2018" name="BMC Genomics">
        <title>A manually annotated Actinidia chinensis var. chinensis (kiwifruit) genome highlights the challenges associated with draft genomes and gene prediction in plants.</title>
        <authorList>
            <person name="Pilkington S.M."/>
            <person name="Crowhurst R."/>
            <person name="Hilario E."/>
            <person name="Nardozza S."/>
            <person name="Fraser L."/>
            <person name="Peng Y."/>
            <person name="Gunaseelan K."/>
            <person name="Simpson R."/>
            <person name="Tahir J."/>
            <person name="Deroles S.C."/>
            <person name="Templeton K."/>
            <person name="Luo Z."/>
            <person name="Davy M."/>
            <person name="Cheng C."/>
            <person name="McNeilage M."/>
            <person name="Scaglione D."/>
            <person name="Liu Y."/>
            <person name="Zhang Q."/>
            <person name="Datson P."/>
            <person name="De Silva N."/>
            <person name="Gardiner S.E."/>
            <person name="Bassett H."/>
            <person name="Chagne D."/>
            <person name="McCallum J."/>
            <person name="Dzierzon H."/>
            <person name="Deng C."/>
            <person name="Wang Y.Y."/>
            <person name="Barron L."/>
            <person name="Manako K."/>
            <person name="Bowen J."/>
            <person name="Foster T.M."/>
            <person name="Erridge Z.A."/>
            <person name="Tiffin H."/>
            <person name="Waite C.N."/>
            <person name="Davies K.M."/>
            <person name="Grierson E.P."/>
            <person name="Laing W.A."/>
            <person name="Kirk R."/>
            <person name="Chen X."/>
            <person name="Wood M."/>
            <person name="Montefiori M."/>
            <person name="Brummell D.A."/>
            <person name="Schwinn K.E."/>
            <person name="Catanach A."/>
            <person name="Fullerton C."/>
            <person name="Li D."/>
            <person name="Meiyalaghan S."/>
            <person name="Nieuwenhuizen N."/>
            <person name="Read N."/>
            <person name="Prakash R."/>
            <person name="Hunter D."/>
            <person name="Zhang H."/>
            <person name="McKenzie M."/>
            <person name="Knabel M."/>
            <person name="Harris A."/>
            <person name="Allan A.C."/>
            <person name="Gleave A."/>
            <person name="Chen A."/>
            <person name="Janssen B.J."/>
            <person name="Plunkett B."/>
            <person name="Ampomah-Dwamena C."/>
            <person name="Voogd C."/>
            <person name="Leif D."/>
            <person name="Lafferty D."/>
            <person name="Souleyre E.J.F."/>
            <person name="Varkonyi-Gasic E."/>
            <person name="Gambi F."/>
            <person name="Hanley J."/>
            <person name="Yao J.L."/>
            <person name="Cheung J."/>
            <person name="David K.M."/>
            <person name="Warren B."/>
            <person name="Marsh K."/>
            <person name="Snowden K.C."/>
            <person name="Lin-Wang K."/>
            <person name="Brian L."/>
            <person name="Martinez-Sanchez M."/>
            <person name="Wang M."/>
            <person name="Ileperuma N."/>
            <person name="Macnee N."/>
            <person name="Campin R."/>
            <person name="McAtee P."/>
            <person name="Drummond R.S.M."/>
            <person name="Espley R.V."/>
            <person name="Ireland H.S."/>
            <person name="Wu R."/>
            <person name="Atkinson R.G."/>
            <person name="Karunairetnam S."/>
            <person name="Bulley S."/>
            <person name="Chunkath S."/>
            <person name="Hanley Z."/>
            <person name="Storey R."/>
            <person name="Thrimawithana A.H."/>
            <person name="Thomson S."/>
            <person name="David C."/>
            <person name="Testolin R."/>
            <person name="Huang H."/>
            <person name="Hellens R.P."/>
            <person name="Schaffer R.J."/>
        </authorList>
    </citation>
    <scope>NUCLEOTIDE SEQUENCE [LARGE SCALE GENOMIC DNA]</scope>
    <source>
        <strain evidence="7">cv. Red5</strain>
    </source>
</reference>
<reference evidence="6 7" key="1">
    <citation type="submission" date="2017-07" db="EMBL/GenBank/DDBJ databases">
        <title>An improved, manually edited Actinidia chinensis var. chinensis (kiwifruit) genome highlights the challenges associated with draft genomes and gene prediction in plants.</title>
        <authorList>
            <person name="Pilkington S."/>
            <person name="Crowhurst R."/>
            <person name="Hilario E."/>
            <person name="Nardozza S."/>
            <person name="Fraser L."/>
            <person name="Peng Y."/>
            <person name="Gunaseelan K."/>
            <person name="Simpson R."/>
            <person name="Tahir J."/>
            <person name="Deroles S."/>
            <person name="Templeton K."/>
            <person name="Luo Z."/>
            <person name="Davy M."/>
            <person name="Cheng C."/>
            <person name="Mcneilage M."/>
            <person name="Scaglione D."/>
            <person name="Liu Y."/>
            <person name="Zhang Q."/>
            <person name="Datson P."/>
            <person name="De Silva N."/>
            <person name="Gardiner S."/>
            <person name="Bassett H."/>
            <person name="Chagne D."/>
            <person name="Mccallum J."/>
            <person name="Dzierzon H."/>
            <person name="Deng C."/>
            <person name="Wang Y.-Y."/>
            <person name="Barron N."/>
            <person name="Manako K."/>
            <person name="Bowen J."/>
            <person name="Foster T."/>
            <person name="Erridge Z."/>
            <person name="Tiffin H."/>
            <person name="Waite C."/>
            <person name="Davies K."/>
            <person name="Grierson E."/>
            <person name="Laing W."/>
            <person name="Kirk R."/>
            <person name="Chen X."/>
            <person name="Wood M."/>
            <person name="Montefiori M."/>
            <person name="Brummell D."/>
            <person name="Schwinn K."/>
            <person name="Catanach A."/>
            <person name="Fullerton C."/>
            <person name="Li D."/>
            <person name="Meiyalaghan S."/>
            <person name="Nieuwenhuizen N."/>
            <person name="Read N."/>
            <person name="Prakash R."/>
            <person name="Hunter D."/>
            <person name="Zhang H."/>
            <person name="Mckenzie M."/>
            <person name="Knabel M."/>
            <person name="Harris A."/>
            <person name="Allan A."/>
            <person name="Chen A."/>
            <person name="Janssen B."/>
            <person name="Plunkett B."/>
            <person name="Dwamena C."/>
            <person name="Voogd C."/>
            <person name="Leif D."/>
            <person name="Lafferty D."/>
            <person name="Souleyre E."/>
            <person name="Varkonyi-Gasic E."/>
            <person name="Gambi F."/>
            <person name="Hanley J."/>
            <person name="Yao J.-L."/>
            <person name="Cheung J."/>
            <person name="David K."/>
            <person name="Warren B."/>
            <person name="Marsh K."/>
            <person name="Snowden K."/>
            <person name="Lin-Wang K."/>
            <person name="Brian L."/>
            <person name="Martinez-Sanchez M."/>
            <person name="Wang M."/>
            <person name="Ileperuma N."/>
            <person name="Macnee N."/>
            <person name="Campin R."/>
            <person name="Mcatee P."/>
            <person name="Drummond R."/>
            <person name="Espley R."/>
            <person name="Ireland H."/>
            <person name="Wu R."/>
            <person name="Atkinson R."/>
            <person name="Karunairetnam S."/>
            <person name="Bulley S."/>
            <person name="Chunkath S."/>
            <person name="Hanley Z."/>
            <person name="Storey R."/>
            <person name="Thrimawithana A."/>
            <person name="Thomson S."/>
            <person name="David C."/>
            <person name="Testolin R."/>
        </authorList>
    </citation>
    <scope>NUCLEOTIDE SEQUENCE [LARGE SCALE GENOMIC DNA]</scope>
    <source>
        <strain evidence="7">cv. Red5</strain>
        <tissue evidence="6">Young leaf</tissue>
    </source>
</reference>
<dbReference type="EMBL" id="NKQK01000024">
    <property type="protein sequence ID" value="PSR93511.1"/>
    <property type="molecule type" value="Genomic_DNA"/>
</dbReference>
<comment type="similarity">
    <text evidence="3">Belongs to the PMEI family.</text>
</comment>
<evidence type="ECO:0000259" key="5">
    <source>
        <dbReference type="SMART" id="SM00856"/>
    </source>
</evidence>
<evidence type="ECO:0000256" key="4">
    <source>
        <dbReference type="SAM" id="SignalP"/>
    </source>
</evidence>
<dbReference type="FunCoup" id="A0A2R6PME1">
    <property type="interactions" value="17"/>
</dbReference>
<dbReference type="STRING" id="1590841.A0A2R6PME1"/>
<evidence type="ECO:0000256" key="3">
    <source>
        <dbReference type="ARBA" id="ARBA00038471"/>
    </source>
</evidence>
<gene>
    <name evidence="6" type="ORF">CEY00_Acc28125</name>
</gene>
<dbReference type="SMART" id="SM00856">
    <property type="entry name" value="PMEI"/>
    <property type="match status" value="1"/>
</dbReference>
<evidence type="ECO:0000313" key="6">
    <source>
        <dbReference type="EMBL" id="PSR93511.1"/>
    </source>
</evidence>
<keyword evidence="2" id="KW-1015">Disulfide bond</keyword>
<dbReference type="GO" id="GO:0004857">
    <property type="term" value="F:enzyme inhibitor activity"/>
    <property type="evidence" value="ECO:0007669"/>
    <property type="project" value="InterPro"/>
</dbReference>
<feature type="signal peptide" evidence="4">
    <location>
        <begin position="1"/>
        <end position="30"/>
    </location>
</feature>
<dbReference type="GO" id="GO:0005576">
    <property type="term" value="C:extracellular region"/>
    <property type="evidence" value="ECO:0007669"/>
    <property type="project" value="UniProtKB-ARBA"/>
</dbReference>
<keyword evidence="7" id="KW-1185">Reference proteome</keyword>
<dbReference type="NCBIfam" id="TIGR01614">
    <property type="entry name" value="PME_inhib"/>
    <property type="match status" value="1"/>
</dbReference>
<dbReference type="AlphaFoldDB" id="A0A2R6PME1"/>
<dbReference type="PANTHER" id="PTHR35357">
    <property type="entry name" value="OS02G0537100 PROTEIN"/>
    <property type="match status" value="1"/>
</dbReference>
<dbReference type="SUPFAM" id="SSF101148">
    <property type="entry name" value="Plant invertase/pectin methylesterase inhibitor"/>
    <property type="match status" value="1"/>
</dbReference>
<accession>A0A2R6PME1</accession>
<dbReference type="InterPro" id="IPR006501">
    <property type="entry name" value="Pectinesterase_inhib_dom"/>
</dbReference>
<dbReference type="FunFam" id="1.20.140.40:FF:000002">
    <property type="entry name" value="Putative invertase inhibitor"/>
    <property type="match status" value="1"/>
</dbReference>
<comment type="caution">
    <text evidence="6">The sequence shown here is derived from an EMBL/GenBank/DDBJ whole genome shotgun (WGS) entry which is preliminary data.</text>
</comment>
<organism evidence="6 7">
    <name type="scientific">Actinidia chinensis var. chinensis</name>
    <name type="common">Chinese soft-hair kiwi</name>
    <dbReference type="NCBI Taxonomy" id="1590841"/>
    <lineage>
        <taxon>Eukaryota</taxon>
        <taxon>Viridiplantae</taxon>
        <taxon>Streptophyta</taxon>
        <taxon>Embryophyta</taxon>
        <taxon>Tracheophyta</taxon>
        <taxon>Spermatophyta</taxon>
        <taxon>Magnoliopsida</taxon>
        <taxon>eudicotyledons</taxon>
        <taxon>Gunneridae</taxon>
        <taxon>Pentapetalae</taxon>
        <taxon>asterids</taxon>
        <taxon>Ericales</taxon>
        <taxon>Actinidiaceae</taxon>
        <taxon>Actinidia</taxon>
    </lineage>
</organism>
<evidence type="ECO:0000256" key="1">
    <source>
        <dbReference type="ARBA" id="ARBA00022729"/>
    </source>
</evidence>
<dbReference type="InParanoid" id="A0A2R6PME1"/>
<feature type="domain" description="Pectinesterase inhibitor" evidence="5">
    <location>
        <begin position="31"/>
        <end position="183"/>
    </location>
</feature>
<dbReference type="CDD" id="cd15795">
    <property type="entry name" value="PMEI-Pla_a_1_like"/>
    <property type="match status" value="1"/>
</dbReference>
<dbReference type="Gene3D" id="1.20.140.40">
    <property type="entry name" value="Invertase/pectin methylesterase inhibitor family protein"/>
    <property type="match status" value="1"/>
</dbReference>
<evidence type="ECO:0000313" key="7">
    <source>
        <dbReference type="Proteomes" id="UP000241394"/>
    </source>
</evidence>
<evidence type="ECO:0000256" key="2">
    <source>
        <dbReference type="ARBA" id="ARBA00023157"/>
    </source>
</evidence>
<keyword evidence="1 4" id="KW-0732">Signal</keyword>
<name>A0A2R6PME1_ACTCC</name>